<sequence>MKNPLGSIMQQAQKMQEDFKRAQAEIEATEVVGQSGGGLVTILMTGKREARKVTIDPSLIGDDKDMLEDLVAGAINDAVNKVAKMKKEKMAEITAGLPLPPGFQMPF</sequence>
<comment type="function">
    <text evidence="2">Binds to DNA and alters its conformation. May be involved in regulation of gene expression, nucleoid organization and DNA protection.</text>
</comment>
<protein>
    <recommendedName>
        <fullName evidence="2">Nucleoid-associated protein Metal_0910</fullName>
    </recommendedName>
</protein>
<evidence type="ECO:0000256" key="2">
    <source>
        <dbReference type="HAMAP-Rule" id="MF_00274"/>
    </source>
</evidence>
<comment type="subunit">
    <text evidence="2">Homodimer.</text>
</comment>
<comment type="similarity">
    <text evidence="2">Belongs to the YbaB/EbfC family.</text>
</comment>
<dbReference type="SUPFAM" id="SSF82607">
    <property type="entry name" value="YbaB-like"/>
    <property type="match status" value="1"/>
</dbReference>
<feature type="coiled-coil region" evidence="3">
    <location>
        <begin position="5"/>
        <end position="32"/>
    </location>
</feature>
<evidence type="ECO:0000313" key="4">
    <source>
        <dbReference type="EMBL" id="EIC28734.1"/>
    </source>
</evidence>
<proteinExistence type="inferred from homology"/>
<dbReference type="Gene3D" id="3.30.1310.10">
    <property type="entry name" value="Nucleoid-associated protein YbaB-like domain"/>
    <property type="match status" value="1"/>
</dbReference>
<dbReference type="InterPro" id="IPR036894">
    <property type="entry name" value="YbaB-like_sf"/>
</dbReference>
<comment type="subcellular location">
    <subcellularLocation>
        <location evidence="2">Cytoplasm</location>
        <location evidence="2">Nucleoid</location>
    </subcellularLocation>
</comment>
<gene>
    <name evidence="4" type="ORF">Metal_0910</name>
</gene>
<dbReference type="STRING" id="686340.Metal_0910"/>
<dbReference type="PANTHER" id="PTHR33449:SF1">
    <property type="entry name" value="NUCLEOID-ASSOCIATED PROTEIN YBAB"/>
    <property type="match status" value="1"/>
</dbReference>
<organism evidence="4 5">
    <name type="scientific">Methylomicrobium album BG8</name>
    <dbReference type="NCBI Taxonomy" id="686340"/>
    <lineage>
        <taxon>Bacteria</taxon>
        <taxon>Pseudomonadati</taxon>
        <taxon>Pseudomonadota</taxon>
        <taxon>Gammaproteobacteria</taxon>
        <taxon>Methylococcales</taxon>
        <taxon>Methylococcaceae</taxon>
        <taxon>Methylomicrobium</taxon>
    </lineage>
</organism>
<dbReference type="NCBIfam" id="TIGR00103">
    <property type="entry name" value="DNA_YbaB_EbfC"/>
    <property type="match status" value="1"/>
</dbReference>
<dbReference type="Pfam" id="PF02575">
    <property type="entry name" value="YbaB_DNA_bd"/>
    <property type="match status" value="1"/>
</dbReference>
<dbReference type="HOGENOM" id="CLU_140930_0_0_6"/>
<dbReference type="eggNOG" id="COG0718">
    <property type="taxonomic scope" value="Bacteria"/>
</dbReference>
<dbReference type="EMBL" id="CM001475">
    <property type="protein sequence ID" value="EIC28734.1"/>
    <property type="molecule type" value="Genomic_DNA"/>
</dbReference>
<dbReference type="PANTHER" id="PTHR33449">
    <property type="entry name" value="NUCLEOID-ASSOCIATED PROTEIN YBAB"/>
    <property type="match status" value="1"/>
</dbReference>
<dbReference type="RefSeq" id="WP_005370012.1">
    <property type="nucleotide sequence ID" value="NZ_CM001475.1"/>
</dbReference>
<keyword evidence="3" id="KW-0175">Coiled coil</keyword>
<dbReference type="Proteomes" id="UP000005090">
    <property type="component" value="Chromosome"/>
</dbReference>
<reference evidence="4 5" key="1">
    <citation type="journal article" date="2013" name="Genome Announc.">
        <title>Genome Sequence of the Obligate Gammaproteobacterial Methanotroph Methylomicrobium album Strain BG8.</title>
        <authorList>
            <person name="Kits K.D."/>
            <person name="Kalyuzhnaya M.G."/>
            <person name="Klotz M.G."/>
            <person name="Jetten M.S."/>
            <person name="Op den Camp H.J."/>
            <person name="Vuilleumier S."/>
            <person name="Bringel F."/>
            <person name="Dispirito A.A."/>
            <person name="Murrell J.C."/>
            <person name="Bruce D."/>
            <person name="Cheng J.F."/>
            <person name="Copeland A."/>
            <person name="Goodwin L."/>
            <person name="Hauser L."/>
            <person name="Lajus A."/>
            <person name="Land M.L."/>
            <person name="Lapidus A."/>
            <person name="Lucas S."/>
            <person name="Medigue C."/>
            <person name="Pitluck S."/>
            <person name="Woyke T."/>
            <person name="Zeytun A."/>
            <person name="Stein L.Y."/>
        </authorList>
    </citation>
    <scope>NUCLEOTIDE SEQUENCE [LARGE SCALE GENOMIC DNA]</scope>
    <source>
        <strain evidence="4 5">BG8</strain>
    </source>
</reference>
<keyword evidence="1 2" id="KW-0238">DNA-binding</keyword>
<keyword evidence="5" id="KW-1185">Reference proteome</keyword>
<accession>H8GFY3</accession>
<dbReference type="GO" id="GO:0043590">
    <property type="term" value="C:bacterial nucleoid"/>
    <property type="evidence" value="ECO:0007669"/>
    <property type="project" value="UniProtKB-UniRule"/>
</dbReference>
<name>H8GFY3_METAL</name>
<dbReference type="AlphaFoldDB" id="H8GFY3"/>
<dbReference type="PIRSF" id="PIRSF004555">
    <property type="entry name" value="UCP004555"/>
    <property type="match status" value="1"/>
</dbReference>
<dbReference type="GO" id="GO:0003677">
    <property type="term" value="F:DNA binding"/>
    <property type="evidence" value="ECO:0007669"/>
    <property type="project" value="UniProtKB-UniRule"/>
</dbReference>
<keyword evidence="2" id="KW-0963">Cytoplasm</keyword>
<dbReference type="GO" id="GO:0005829">
    <property type="term" value="C:cytosol"/>
    <property type="evidence" value="ECO:0007669"/>
    <property type="project" value="TreeGrafter"/>
</dbReference>
<evidence type="ECO:0000256" key="3">
    <source>
        <dbReference type="SAM" id="Coils"/>
    </source>
</evidence>
<dbReference type="InterPro" id="IPR004401">
    <property type="entry name" value="YbaB/EbfC"/>
</dbReference>
<dbReference type="HAMAP" id="MF_00274">
    <property type="entry name" value="DNA_YbaB_EbfC"/>
    <property type="match status" value="1"/>
</dbReference>
<evidence type="ECO:0000313" key="5">
    <source>
        <dbReference type="Proteomes" id="UP000005090"/>
    </source>
</evidence>
<evidence type="ECO:0000256" key="1">
    <source>
        <dbReference type="ARBA" id="ARBA00023125"/>
    </source>
</evidence>